<dbReference type="EMBL" id="JAHRIP010060483">
    <property type="protein sequence ID" value="MEQ2304885.1"/>
    <property type="molecule type" value="Genomic_DNA"/>
</dbReference>
<feature type="signal peptide" evidence="1">
    <location>
        <begin position="1"/>
        <end position="25"/>
    </location>
</feature>
<evidence type="ECO:0000313" key="2">
    <source>
        <dbReference type="EMBL" id="MEQ2304885.1"/>
    </source>
</evidence>
<accession>A0ABV0ZFH9</accession>
<keyword evidence="3" id="KW-1185">Reference proteome</keyword>
<evidence type="ECO:0000313" key="3">
    <source>
        <dbReference type="Proteomes" id="UP001469553"/>
    </source>
</evidence>
<evidence type="ECO:0000256" key="1">
    <source>
        <dbReference type="SAM" id="SignalP"/>
    </source>
</evidence>
<name>A0ABV0ZFH9_9TELE</name>
<sequence>MGLLALCSVFCLVPVLQILNQRASCSQLLGVSPPAAPPCRCTSSNAISLIPLAALRSRKPVTLPLSVNHHWCYPVPVPTCSFSCELTSAITRTSMVTWITFPRLASVPLTNLCIFNLVFCTTKHPFTGVPTVNNPIDHSPSSWWTITHHLSSRFSMSLFPPRNRLVGQKP</sequence>
<proteinExistence type="predicted"/>
<keyword evidence="1" id="KW-0732">Signal</keyword>
<dbReference type="Proteomes" id="UP001469553">
    <property type="component" value="Unassembled WGS sequence"/>
</dbReference>
<gene>
    <name evidence="2" type="ORF">AMECASPLE_031932</name>
</gene>
<organism evidence="2 3">
    <name type="scientific">Ameca splendens</name>
    <dbReference type="NCBI Taxonomy" id="208324"/>
    <lineage>
        <taxon>Eukaryota</taxon>
        <taxon>Metazoa</taxon>
        <taxon>Chordata</taxon>
        <taxon>Craniata</taxon>
        <taxon>Vertebrata</taxon>
        <taxon>Euteleostomi</taxon>
        <taxon>Actinopterygii</taxon>
        <taxon>Neopterygii</taxon>
        <taxon>Teleostei</taxon>
        <taxon>Neoteleostei</taxon>
        <taxon>Acanthomorphata</taxon>
        <taxon>Ovalentaria</taxon>
        <taxon>Atherinomorphae</taxon>
        <taxon>Cyprinodontiformes</taxon>
        <taxon>Goodeidae</taxon>
        <taxon>Ameca</taxon>
    </lineage>
</organism>
<comment type="caution">
    <text evidence="2">The sequence shown here is derived from an EMBL/GenBank/DDBJ whole genome shotgun (WGS) entry which is preliminary data.</text>
</comment>
<feature type="chain" id="PRO_5045806955" description="Secreted protein" evidence="1">
    <location>
        <begin position="26"/>
        <end position="170"/>
    </location>
</feature>
<protein>
    <recommendedName>
        <fullName evidence="4">Secreted protein</fullName>
    </recommendedName>
</protein>
<evidence type="ECO:0008006" key="4">
    <source>
        <dbReference type="Google" id="ProtNLM"/>
    </source>
</evidence>
<reference evidence="2 3" key="1">
    <citation type="submission" date="2021-06" db="EMBL/GenBank/DDBJ databases">
        <authorList>
            <person name="Palmer J.M."/>
        </authorList>
    </citation>
    <scope>NUCLEOTIDE SEQUENCE [LARGE SCALE GENOMIC DNA]</scope>
    <source>
        <strain evidence="2 3">AS_MEX2019</strain>
        <tissue evidence="2">Muscle</tissue>
    </source>
</reference>